<dbReference type="PANTHER" id="PTHR47654">
    <property type="entry name" value="ZN(II)2CYS6 TRANSCRIPTION FACTOR (EUROFUNG)-RELATED"/>
    <property type="match status" value="1"/>
</dbReference>
<dbReference type="AlphaFoldDB" id="A0A6A6J3P6"/>
<feature type="region of interest" description="Disordered" evidence="3">
    <location>
        <begin position="120"/>
        <end position="146"/>
    </location>
</feature>
<dbReference type="GO" id="GO:0000981">
    <property type="term" value="F:DNA-binding transcription factor activity, RNA polymerase II-specific"/>
    <property type="evidence" value="ECO:0007669"/>
    <property type="project" value="InterPro"/>
</dbReference>
<evidence type="ECO:0000313" key="6">
    <source>
        <dbReference type="Proteomes" id="UP000800094"/>
    </source>
</evidence>
<dbReference type="Pfam" id="PF04082">
    <property type="entry name" value="Fungal_trans"/>
    <property type="match status" value="1"/>
</dbReference>
<dbReference type="GO" id="GO:0003677">
    <property type="term" value="F:DNA binding"/>
    <property type="evidence" value="ECO:0007669"/>
    <property type="project" value="InterPro"/>
</dbReference>
<dbReference type="EMBL" id="ML987189">
    <property type="protein sequence ID" value="KAF2257444.1"/>
    <property type="molecule type" value="Genomic_DNA"/>
</dbReference>
<keyword evidence="6" id="KW-1185">Reference proteome</keyword>
<name>A0A6A6J3P6_9PLEO</name>
<dbReference type="GO" id="GO:0006351">
    <property type="term" value="P:DNA-templated transcription"/>
    <property type="evidence" value="ECO:0007669"/>
    <property type="project" value="InterPro"/>
</dbReference>
<feature type="compositionally biased region" description="Polar residues" evidence="3">
    <location>
        <begin position="452"/>
        <end position="461"/>
    </location>
</feature>
<dbReference type="GeneID" id="54577685"/>
<feature type="region of interest" description="Disordered" evidence="3">
    <location>
        <begin position="448"/>
        <end position="489"/>
    </location>
</feature>
<sequence length="816" mass="90688">MSSNPLSFTSANYAPSAGASRKVAIPRLQRRSPPHGASKDRRRVRRACTACRAHKIKCSGDAPTCRHCNSTGRECMYIMPRRDRLKIVTDRCVEMSDLLRALRKWASEEDNAKIEELLGAVEEDTPDTRQEASTPSIPDTDGDDWTSSRVMLDADVVPAHDQADADYLDLLDENLHENDQSRATGFVGKNSEVQWLRNLLNFERCEEDPAKASMSQQRGSHAPGGGSEQVSAVTFYLDSENVDLDFFEEPSELPEPDAAERLLGVYMDKVHDSFPILPRRLFEDQFRKYFNAQRNGNAPRLNPKWQAILNLVFAIGAKYSHLVKAGWRADERDHLVYQARARAYGWNEATLSQHPDVPQIQVAGLLAFYYLSVGQVSRAWVVVGLALRFAYSLGLHVRNQDPSASAPKREVLVRVWWSLYSLERQLSIITGRPSVVVDSCCSVPLPMPLSEDQISGESSAVNRMRRPSSSSTTSSATTSPTFASPRSASWTDFPQTPMGFGAVEANSGAYFKATVQMGIITQSILSSLYTAGTMIRSASEIQRDIIQLGRRLDEWATSLPAEFNFQIRRSGVSTPSRAFFRERTLLGFQFCSARVLLTRPCLGGLWLPGKDGKDATVPISFFRNMAVICVDAAKMEIDFLPDQPNPLFVYEYGPWWNIVHHVMQAFTSFLLALSYSQLAPPDSHVLAGYAKKSIRWLRSMNDPLAARAYRVAFKSLELVANRLSLDVSDLWREHSLAFPNTGPVVEVDRHFDMEPVPMLTAAGSVPSMPMSFAAIPISVPHSAGPMLSSYSPVAASPTFAPPGGPVFDDPFYRRTG</sequence>
<evidence type="ECO:0000259" key="4">
    <source>
        <dbReference type="PROSITE" id="PS50048"/>
    </source>
</evidence>
<keyword evidence="2" id="KW-0539">Nucleus</keyword>
<dbReference type="Pfam" id="PF00172">
    <property type="entry name" value="Zn_clus"/>
    <property type="match status" value="1"/>
</dbReference>
<protein>
    <recommendedName>
        <fullName evidence="4">Zn(2)-C6 fungal-type domain-containing protein</fullName>
    </recommendedName>
</protein>
<reference evidence="5" key="1">
    <citation type="journal article" date="2020" name="Stud. Mycol.">
        <title>101 Dothideomycetes genomes: a test case for predicting lifestyles and emergence of pathogens.</title>
        <authorList>
            <person name="Haridas S."/>
            <person name="Albert R."/>
            <person name="Binder M."/>
            <person name="Bloem J."/>
            <person name="Labutti K."/>
            <person name="Salamov A."/>
            <person name="Andreopoulos B."/>
            <person name="Baker S."/>
            <person name="Barry K."/>
            <person name="Bills G."/>
            <person name="Bluhm B."/>
            <person name="Cannon C."/>
            <person name="Castanera R."/>
            <person name="Culley D."/>
            <person name="Daum C."/>
            <person name="Ezra D."/>
            <person name="Gonzalez J."/>
            <person name="Henrissat B."/>
            <person name="Kuo A."/>
            <person name="Liang C."/>
            <person name="Lipzen A."/>
            <person name="Lutzoni F."/>
            <person name="Magnuson J."/>
            <person name="Mondo S."/>
            <person name="Nolan M."/>
            <person name="Ohm R."/>
            <person name="Pangilinan J."/>
            <person name="Park H.-J."/>
            <person name="Ramirez L."/>
            <person name="Alfaro M."/>
            <person name="Sun H."/>
            <person name="Tritt A."/>
            <person name="Yoshinaga Y."/>
            <person name="Zwiers L.-H."/>
            <person name="Turgeon B."/>
            <person name="Goodwin S."/>
            <person name="Spatafora J."/>
            <person name="Crous P."/>
            <person name="Grigoriev I."/>
        </authorList>
    </citation>
    <scope>NUCLEOTIDE SEQUENCE</scope>
    <source>
        <strain evidence="5">CBS 122368</strain>
    </source>
</reference>
<dbReference type="CDD" id="cd12148">
    <property type="entry name" value="fungal_TF_MHR"/>
    <property type="match status" value="1"/>
</dbReference>
<gene>
    <name evidence="5" type="ORF">BU26DRAFT_43962</name>
</gene>
<dbReference type="InterPro" id="IPR001138">
    <property type="entry name" value="Zn2Cys6_DnaBD"/>
</dbReference>
<dbReference type="InterPro" id="IPR053230">
    <property type="entry name" value="Trans_reg_galc"/>
</dbReference>
<dbReference type="PROSITE" id="PS50048">
    <property type="entry name" value="ZN2_CY6_FUNGAL_2"/>
    <property type="match status" value="1"/>
</dbReference>
<dbReference type="PROSITE" id="PS00463">
    <property type="entry name" value="ZN2_CY6_FUNGAL_1"/>
    <property type="match status" value="1"/>
</dbReference>
<feature type="region of interest" description="Disordered" evidence="3">
    <location>
        <begin position="19"/>
        <end position="43"/>
    </location>
</feature>
<dbReference type="OrthoDB" id="5296287at2759"/>
<accession>A0A6A6J3P6</accession>
<organism evidence="5 6">
    <name type="scientific">Trematosphaeria pertusa</name>
    <dbReference type="NCBI Taxonomy" id="390896"/>
    <lineage>
        <taxon>Eukaryota</taxon>
        <taxon>Fungi</taxon>
        <taxon>Dikarya</taxon>
        <taxon>Ascomycota</taxon>
        <taxon>Pezizomycotina</taxon>
        <taxon>Dothideomycetes</taxon>
        <taxon>Pleosporomycetidae</taxon>
        <taxon>Pleosporales</taxon>
        <taxon>Massarineae</taxon>
        <taxon>Trematosphaeriaceae</taxon>
        <taxon>Trematosphaeria</taxon>
    </lineage>
</organism>
<evidence type="ECO:0000256" key="3">
    <source>
        <dbReference type="SAM" id="MobiDB-lite"/>
    </source>
</evidence>
<dbReference type="SUPFAM" id="SSF57701">
    <property type="entry name" value="Zn2/Cys6 DNA-binding domain"/>
    <property type="match status" value="1"/>
</dbReference>
<dbReference type="SMART" id="SM00906">
    <property type="entry name" value="Fungal_trans"/>
    <property type="match status" value="1"/>
</dbReference>
<dbReference type="CDD" id="cd00067">
    <property type="entry name" value="GAL4"/>
    <property type="match status" value="1"/>
</dbReference>
<feature type="compositionally biased region" description="Low complexity" evidence="3">
    <location>
        <begin position="467"/>
        <end position="489"/>
    </location>
</feature>
<dbReference type="Proteomes" id="UP000800094">
    <property type="component" value="Unassembled WGS sequence"/>
</dbReference>
<evidence type="ECO:0000256" key="2">
    <source>
        <dbReference type="ARBA" id="ARBA00023242"/>
    </source>
</evidence>
<dbReference type="Gene3D" id="4.10.240.10">
    <property type="entry name" value="Zn(2)-C6 fungal-type DNA-binding domain"/>
    <property type="match status" value="1"/>
</dbReference>
<evidence type="ECO:0000256" key="1">
    <source>
        <dbReference type="ARBA" id="ARBA00022723"/>
    </source>
</evidence>
<keyword evidence="1" id="KW-0479">Metal-binding</keyword>
<dbReference type="SMART" id="SM00066">
    <property type="entry name" value="GAL4"/>
    <property type="match status" value="1"/>
</dbReference>
<dbReference type="PANTHER" id="PTHR47654:SF5">
    <property type="entry name" value="TRANSCRIPTION FACTOR DOMAIN-CONTAINING PROTEIN"/>
    <property type="match status" value="1"/>
</dbReference>
<proteinExistence type="predicted"/>
<dbReference type="InterPro" id="IPR007219">
    <property type="entry name" value="XnlR_reg_dom"/>
</dbReference>
<evidence type="ECO:0000313" key="5">
    <source>
        <dbReference type="EMBL" id="KAF2257444.1"/>
    </source>
</evidence>
<dbReference type="RefSeq" id="XP_033692448.1">
    <property type="nucleotide sequence ID" value="XM_033824355.1"/>
</dbReference>
<dbReference type="PRINTS" id="PR00755">
    <property type="entry name" value="AFLATOXINBRP"/>
</dbReference>
<dbReference type="GO" id="GO:0008270">
    <property type="term" value="F:zinc ion binding"/>
    <property type="evidence" value="ECO:0007669"/>
    <property type="project" value="InterPro"/>
</dbReference>
<dbReference type="InterPro" id="IPR036864">
    <property type="entry name" value="Zn2-C6_fun-type_DNA-bd_sf"/>
</dbReference>
<feature type="domain" description="Zn(2)-C6 fungal-type" evidence="4">
    <location>
        <begin position="47"/>
        <end position="77"/>
    </location>
</feature>